<dbReference type="RefSeq" id="WP_052079066.1">
    <property type="nucleotide sequence ID" value="NZ_CBCRUG010000023.1"/>
</dbReference>
<reference evidence="1 2" key="1">
    <citation type="submission" date="2020-07" db="EMBL/GenBank/DDBJ databases">
        <title>Genomic characterization of Flavobacterium psychrophilum strains.</title>
        <authorList>
            <person name="Castillo D."/>
            <person name="Jorgensen J."/>
            <person name="Middelboe M."/>
        </authorList>
    </citation>
    <scope>NUCLEOTIDE SEQUENCE [LARGE SCALE GENOMIC DNA]</scope>
    <source>
        <strain evidence="1 2">FPS-R7</strain>
    </source>
</reference>
<accession>A0A7U2U9Y9</accession>
<dbReference type="Pfam" id="PF13585">
    <property type="entry name" value="CHU_C"/>
    <property type="match status" value="1"/>
</dbReference>
<evidence type="ECO:0000313" key="1">
    <source>
        <dbReference type="EMBL" id="QRE04269.1"/>
    </source>
</evidence>
<proteinExistence type="predicted"/>
<organism evidence="1 2">
    <name type="scientific">Flavobacterium psychrophilum</name>
    <dbReference type="NCBI Taxonomy" id="96345"/>
    <lineage>
        <taxon>Bacteria</taxon>
        <taxon>Pseudomonadati</taxon>
        <taxon>Bacteroidota</taxon>
        <taxon>Flavobacteriia</taxon>
        <taxon>Flavobacteriales</taxon>
        <taxon>Flavobacteriaceae</taxon>
        <taxon>Flavobacterium</taxon>
    </lineage>
</organism>
<evidence type="ECO:0000313" key="2">
    <source>
        <dbReference type="Proteomes" id="UP000596329"/>
    </source>
</evidence>
<name>A0A7U2U9Y9_FLAPS</name>
<sequence length="477" mass="51196">MKNKITTLINKCVFVFVLMAFFSTAKTFGQIGIPTYPFSQICASPSFNTFTLNFTFSTANTYVLEMSDANGSFATLTGITILSSQTSTSPGSFTFKVPTTTAGENYRFRVRGGTTTGPQSSPALAAYYKAFNADFTLNGGISPINICGSGIFQLLIDNGPASNDSPVDFPSLKYKWKKNGVFVPGETGSFLNINSSGDYQAFVDYGNCSTLDDGQIEKSVKVTVNIVAAGSTFTIASSSGNTICPPATSILSVTAGYSYQWSRDGVAISGAQANTYVASQAGSYTVIVNQGGCSSTSTPFVLSTEGFNSSIDVQQEPLANIISAGETKTITVTTDAVSPTFEWYLNGTLIPLATTNSYTTSDVGNYKVKIKQTSGCNTFKEFFFLLKEGINPKQVPNLISPNADGVNDTWVIPQDYVNANTEVLIIDPQGNVDFQTVNYQNNWPVKEIVFKSTNPVYYYIISKDGSPVKKGSITIIK</sequence>
<gene>
    <name evidence="1" type="ORF">H0H26_01300</name>
</gene>
<dbReference type="Proteomes" id="UP000596329">
    <property type="component" value="Chromosome"/>
</dbReference>
<dbReference type="EMBL" id="CP059075">
    <property type="protein sequence ID" value="QRE04269.1"/>
    <property type="molecule type" value="Genomic_DNA"/>
</dbReference>
<protein>
    <submittedName>
        <fullName evidence="1">Gliding motility-associated C-terminal domain-containing protein</fullName>
    </submittedName>
</protein>
<dbReference type="Gene3D" id="2.60.40.10">
    <property type="entry name" value="Immunoglobulins"/>
    <property type="match status" value="2"/>
</dbReference>
<dbReference type="InterPro" id="IPR013783">
    <property type="entry name" value="Ig-like_fold"/>
</dbReference>
<dbReference type="AlphaFoldDB" id="A0A7U2U9Y9"/>